<accession>A0A9N9S2M8</accession>
<dbReference type="Proteomes" id="UP001153620">
    <property type="component" value="Chromosome 4"/>
</dbReference>
<sequence length="108" mass="11276">MKFLIAFIAFALISTAYSAGTTKKTTTAPPPPVDPVSAMVNLINTYTGTDLKGFIGNLAKSESGTYPPNVIADFCTAVCSKLTATSKITCADFTNAVQSNYNAARAAK</sequence>
<feature type="signal peptide" evidence="1">
    <location>
        <begin position="1"/>
        <end position="18"/>
    </location>
</feature>
<dbReference type="EMBL" id="OU895880">
    <property type="protein sequence ID" value="CAG9810166.1"/>
    <property type="molecule type" value="Genomic_DNA"/>
</dbReference>
<name>A0A9N9S2M8_9DIPT</name>
<keyword evidence="1" id="KW-0732">Signal</keyword>
<gene>
    <name evidence="2" type="ORF">CHIRRI_LOCUS12983</name>
</gene>
<reference evidence="2" key="2">
    <citation type="submission" date="2022-10" db="EMBL/GenBank/DDBJ databases">
        <authorList>
            <consortium name="ENA_rothamsted_submissions"/>
            <consortium name="culmorum"/>
            <person name="King R."/>
        </authorList>
    </citation>
    <scope>NUCLEOTIDE SEQUENCE</scope>
</reference>
<keyword evidence="3" id="KW-1185">Reference proteome</keyword>
<evidence type="ECO:0000313" key="3">
    <source>
        <dbReference type="Proteomes" id="UP001153620"/>
    </source>
</evidence>
<protein>
    <recommendedName>
        <fullName evidence="4">Secreted protein</fullName>
    </recommendedName>
</protein>
<evidence type="ECO:0008006" key="4">
    <source>
        <dbReference type="Google" id="ProtNLM"/>
    </source>
</evidence>
<dbReference type="AlphaFoldDB" id="A0A9N9S2M8"/>
<evidence type="ECO:0000313" key="2">
    <source>
        <dbReference type="EMBL" id="CAG9810166.1"/>
    </source>
</evidence>
<feature type="chain" id="PRO_5040415170" description="Secreted protein" evidence="1">
    <location>
        <begin position="19"/>
        <end position="108"/>
    </location>
</feature>
<proteinExistence type="predicted"/>
<organism evidence="2 3">
    <name type="scientific">Chironomus riparius</name>
    <dbReference type="NCBI Taxonomy" id="315576"/>
    <lineage>
        <taxon>Eukaryota</taxon>
        <taxon>Metazoa</taxon>
        <taxon>Ecdysozoa</taxon>
        <taxon>Arthropoda</taxon>
        <taxon>Hexapoda</taxon>
        <taxon>Insecta</taxon>
        <taxon>Pterygota</taxon>
        <taxon>Neoptera</taxon>
        <taxon>Endopterygota</taxon>
        <taxon>Diptera</taxon>
        <taxon>Nematocera</taxon>
        <taxon>Chironomoidea</taxon>
        <taxon>Chironomidae</taxon>
        <taxon>Chironominae</taxon>
        <taxon>Chironomus</taxon>
    </lineage>
</organism>
<evidence type="ECO:0000256" key="1">
    <source>
        <dbReference type="SAM" id="SignalP"/>
    </source>
</evidence>
<reference evidence="2" key="1">
    <citation type="submission" date="2022-01" db="EMBL/GenBank/DDBJ databases">
        <authorList>
            <person name="King R."/>
        </authorList>
    </citation>
    <scope>NUCLEOTIDE SEQUENCE</scope>
</reference>